<dbReference type="SUPFAM" id="SSF53474">
    <property type="entry name" value="alpha/beta-Hydrolases"/>
    <property type="match status" value="1"/>
</dbReference>
<proteinExistence type="inferred from homology"/>
<evidence type="ECO:0000259" key="5">
    <source>
        <dbReference type="Pfam" id="PF00326"/>
    </source>
</evidence>
<dbReference type="PANTHER" id="PTHR42776">
    <property type="entry name" value="SERINE PEPTIDASE S9 FAMILY MEMBER"/>
    <property type="match status" value="1"/>
</dbReference>
<evidence type="ECO:0000256" key="1">
    <source>
        <dbReference type="ARBA" id="ARBA00010040"/>
    </source>
</evidence>
<keyword evidence="7" id="KW-1185">Reference proteome</keyword>
<dbReference type="SUPFAM" id="SSF82171">
    <property type="entry name" value="DPP6 N-terminal domain-like"/>
    <property type="match status" value="1"/>
</dbReference>
<evidence type="ECO:0000256" key="3">
    <source>
        <dbReference type="ARBA" id="ARBA00022801"/>
    </source>
</evidence>
<accession>A0A2P8HFU6</accession>
<keyword evidence="6" id="KW-0031">Aminopeptidase</keyword>
<dbReference type="GO" id="GO:0004252">
    <property type="term" value="F:serine-type endopeptidase activity"/>
    <property type="evidence" value="ECO:0007669"/>
    <property type="project" value="TreeGrafter"/>
</dbReference>
<dbReference type="InterPro" id="IPR011659">
    <property type="entry name" value="WD40"/>
</dbReference>
<dbReference type="FunFam" id="3.40.50.1820:FF:000028">
    <property type="entry name" value="S9 family peptidase"/>
    <property type="match status" value="1"/>
</dbReference>
<dbReference type="Pfam" id="PF00326">
    <property type="entry name" value="Peptidase_S9"/>
    <property type="match status" value="1"/>
</dbReference>
<dbReference type="Proteomes" id="UP000242310">
    <property type="component" value="Unassembled WGS sequence"/>
</dbReference>
<name>A0A2P8HFU6_9BACI</name>
<dbReference type="InterPro" id="IPR029058">
    <property type="entry name" value="AB_hydrolase_fold"/>
</dbReference>
<dbReference type="AlphaFoldDB" id="A0A2P8HFU6"/>
<dbReference type="EMBL" id="PYAV01000007">
    <property type="protein sequence ID" value="PSL45073.1"/>
    <property type="molecule type" value="Genomic_DNA"/>
</dbReference>
<comment type="caution">
    <text evidence="6">The sequence shown here is derived from an EMBL/GenBank/DDBJ whole genome shotgun (WGS) entry which is preliminary data.</text>
</comment>
<protein>
    <submittedName>
        <fullName evidence="6">Dipeptidyl aminopeptidase/acylaminoacyl peptidase</fullName>
    </submittedName>
</protein>
<sequence length="659" mass="75075">MDTNKRPIQTDDLYRMSVTGEAKWSPDGDRYIFTQTEIDENEKYVTHLHTQSIVADQPEQWTHGNVRDIKPAWAPDGTSIAFLSNRSGKNQIWLLPTTGGEARQLTNLPNGAGAPVWSRDGLHLLFSAPLAPDDDINDTPAEKDQEKPQPLVVENLKYKSDAEGFRSEQRRQLVLLNLQTHKLTQLTDAPVDHQPWEFSPDGTSITFTANRHEDHDHKVTSDIFILDLSSKHITRLTDSTGMYTHPSFSPDGKYLASIGHEYEYDGATLNQVWMIDLTSHKRTCLTEKWDVQIGDAMIGDIRSVENPGPIWSQDQAYIYFTASDHGHTGLYRLDMEGEITTVYQEDNHVYYFSYHKSSHSFLLGVSDPSNPGDIFFLQPGDKGKRRLTDVNSKFLREVSLSIPEPITAAAEDGWEIHGWIMRPADFDETKTYPLVLEIHGGPHAMYGQTFFHELQLLAAQGYVVLYTNPRGSHGYGQTFVNACRGDYGGRDYTDLMSAVDHVLSSYNFIDENRLGVTGGSYGGFMTNWIVGHTNRFKAAVTQRSISNWLSFYGVSDIGFFFTKWEIGRDLLEDPQKLWDHSPLKYADQIETPLLILHSENDLRCPMEQGEQLFATLKHLRKETKFVRFPEANHELSRSGPPHLRKERLNHICAWFEQYL</sequence>
<dbReference type="GO" id="GO:0006508">
    <property type="term" value="P:proteolysis"/>
    <property type="evidence" value="ECO:0007669"/>
    <property type="project" value="UniProtKB-KW"/>
</dbReference>
<dbReference type="InterPro" id="IPR001375">
    <property type="entry name" value="Peptidase_S9_cat"/>
</dbReference>
<dbReference type="Gene3D" id="2.120.10.30">
    <property type="entry name" value="TolB, C-terminal domain"/>
    <property type="match status" value="2"/>
</dbReference>
<organism evidence="6 7">
    <name type="scientific">Salsuginibacillus halophilus</name>
    <dbReference type="NCBI Taxonomy" id="517424"/>
    <lineage>
        <taxon>Bacteria</taxon>
        <taxon>Bacillati</taxon>
        <taxon>Bacillota</taxon>
        <taxon>Bacilli</taxon>
        <taxon>Bacillales</taxon>
        <taxon>Bacillaceae</taxon>
        <taxon>Salsuginibacillus</taxon>
    </lineage>
</organism>
<dbReference type="Gene3D" id="3.40.50.1820">
    <property type="entry name" value="alpha/beta hydrolase"/>
    <property type="match status" value="1"/>
</dbReference>
<dbReference type="Pfam" id="PF07676">
    <property type="entry name" value="PD40"/>
    <property type="match status" value="3"/>
</dbReference>
<evidence type="ECO:0000313" key="6">
    <source>
        <dbReference type="EMBL" id="PSL45073.1"/>
    </source>
</evidence>
<dbReference type="GO" id="GO:0004177">
    <property type="term" value="F:aminopeptidase activity"/>
    <property type="evidence" value="ECO:0007669"/>
    <property type="project" value="UniProtKB-KW"/>
</dbReference>
<dbReference type="PANTHER" id="PTHR42776:SF27">
    <property type="entry name" value="DIPEPTIDYL PEPTIDASE FAMILY MEMBER 6"/>
    <property type="match status" value="1"/>
</dbReference>
<feature type="domain" description="Peptidase S9 prolyl oligopeptidase catalytic" evidence="5">
    <location>
        <begin position="449"/>
        <end position="659"/>
    </location>
</feature>
<reference evidence="6 7" key="1">
    <citation type="submission" date="2018-03" db="EMBL/GenBank/DDBJ databases">
        <title>Genomic Encyclopedia of Type Strains, Phase III (KMG-III): the genomes of soil and plant-associated and newly described type strains.</title>
        <authorList>
            <person name="Whitman W."/>
        </authorList>
    </citation>
    <scope>NUCLEOTIDE SEQUENCE [LARGE SCALE GENOMIC DNA]</scope>
    <source>
        <strain evidence="6 7">CGMCC 1.07653</strain>
    </source>
</reference>
<dbReference type="InterPro" id="IPR011042">
    <property type="entry name" value="6-blade_b-propeller_TolB-like"/>
</dbReference>
<gene>
    <name evidence="6" type="ORF">B0H94_10778</name>
</gene>
<dbReference type="OrthoDB" id="108903at2"/>
<keyword evidence="4" id="KW-0720">Serine protease</keyword>
<keyword evidence="2" id="KW-0645">Protease</keyword>
<evidence type="ECO:0000256" key="4">
    <source>
        <dbReference type="ARBA" id="ARBA00022825"/>
    </source>
</evidence>
<keyword evidence="3" id="KW-0378">Hydrolase</keyword>
<evidence type="ECO:0000313" key="7">
    <source>
        <dbReference type="Proteomes" id="UP000242310"/>
    </source>
</evidence>
<dbReference type="RefSeq" id="WP_106588725.1">
    <property type="nucleotide sequence ID" value="NZ_PYAV01000007.1"/>
</dbReference>
<comment type="similarity">
    <text evidence="1">Belongs to the peptidase S9C family.</text>
</comment>
<evidence type="ECO:0000256" key="2">
    <source>
        <dbReference type="ARBA" id="ARBA00022670"/>
    </source>
</evidence>